<dbReference type="PANTHER" id="PTHR31561">
    <property type="entry name" value="3-KETOACYL-COA SYNTHASE"/>
    <property type="match status" value="1"/>
</dbReference>
<keyword evidence="7" id="KW-0812">Transmembrane</keyword>
<evidence type="ECO:0000313" key="11">
    <source>
        <dbReference type="Proteomes" id="UP001443914"/>
    </source>
</evidence>
<keyword evidence="7" id="KW-0472">Membrane</keyword>
<comment type="catalytic activity">
    <reaction evidence="5">
        <text>a very-long-chain acyl-CoA + malonyl-CoA + H(+) = a very-long-chain 3-oxoacyl-CoA + CO2 + CoA</text>
        <dbReference type="Rhea" id="RHEA:32727"/>
        <dbReference type="ChEBI" id="CHEBI:15378"/>
        <dbReference type="ChEBI" id="CHEBI:16526"/>
        <dbReference type="ChEBI" id="CHEBI:57287"/>
        <dbReference type="ChEBI" id="CHEBI:57384"/>
        <dbReference type="ChEBI" id="CHEBI:90725"/>
        <dbReference type="ChEBI" id="CHEBI:90736"/>
        <dbReference type="EC" id="2.3.1.199"/>
    </reaction>
</comment>
<keyword evidence="4 6" id="KW-0012">Acyltransferase</keyword>
<dbReference type="Proteomes" id="UP001443914">
    <property type="component" value="Unassembled WGS sequence"/>
</dbReference>
<name>A0AAW1MPT3_SAPOF</name>
<comment type="similarity">
    <text evidence="2 6">Belongs to the thiolase-like superfamily. Chalcone/stilbene synthases family.</text>
</comment>
<dbReference type="InterPro" id="IPR013747">
    <property type="entry name" value="ACP_syn_III_C"/>
</dbReference>
<dbReference type="EMBL" id="JBDFQZ010000002">
    <property type="protein sequence ID" value="KAK9747704.1"/>
    <property type="molecule type" value="Genomic_DNA"/>
</dbReference>
<evidence type="ECO:0000256" key="1">
    <source>
        <dbReference type="ARBA" id="ARBA00005194"/>
    </source>
</evidence>
<dbReference type="GO" id="GO:0006633">
    <property type="term" value="P:fatty acid biosynthetic process"/>
    <property type="evidence" value="ECO:0007669"/>
    <property type="project" value="InterPro"/>
</dbReference>
<dbReference type="GO" id="GO:0009922">
    <property type="term" value="F:fatty acid elongase activity"/>
    <property type="evidence" value="ECO:0007669"/>
    <property type="project" value="UniProtKB-EC"/>
</dbReference>
<comment type="caution">
    <text evidence="10">The sequence shown here is derived from an EMBL/GenBank/DDBJ whole genome shotgun (WGS) entry which is preliminary data.</text>
</comment>
<dbReference type="Pfam" id="PF08541">
    <property type="entry name" value="ACP_syn_III_C"/>
    <property type="match status" value="1"/>
</dbReference>
<dbReference type="InterPro" id="IPR016039">
    <property type="entry name" value="Thiolase-like"/>
</dbReference>
<dbReference type="InterPro" id="IPR013601">
    <property type="entry name" value="FAE1_typ3_polyketide_synth"/>
</dbReference>
<dbReference type="CDD" id="cd00831">
    <property type="entry name" value="CHS_like"/>
    <property type="match status" value="1"/>
</dbReference>
<dbReference type="PIRSF" id="PIRSF036417">
    <property type="entry name" value="3-ktacl-CoA_syn"/>
    <property type="match status" value="1"/>
</dbReference>
<sequence>MIFYDQQLNTMQITCTIILIFPIIYKLIKIIFNSKKPRKVYLVNHASFKPKKCQQITKQKTISMIKPLGPNFTYETTEFLKKMIMTSGYGDMTYAPEAYLSFPPDFSLYNARREAEAVLFTTVDNLLIKSRVKAEEIGILVVNCCIFNPVPSLTSMIINKFKFKGDIKSFNLSGMGCSAGLAAISLAHHLLQVNKNTYAMVVSTEILTQALYSGNDSSKQPINCLFRVGGSAVLLSNRASDKTGSKYQLIHTVRTNTSSSDTSYNCIHLEEDLLGLRGVNLNRDLLIEAKHAIKANITLIGYLILPVSEKIKYCLKYFLQKNSEPYVPNFGRVIDHFVCHAGSKSVIDMFGKIVKLDVEASRMTLHRFGNTSSSSVCYGLAYLEAKGKIKKGDRVWQIAFGAGFKCNSVIWRALKDVGRDQDNPWNEDIDLYPIEEDFKAYPQSYDELK</sequence>
<comment type="pathway">
    <text evidence="1 6">Lipid metabolism; fatty acid biosynthesis.</text>
</comment>
<evidence type="ECO:0000256" key="2">
    <source>
        <dbReference type="ARBA" id="ARBA00005531"/>
    </source>
</evidence>
<keyword evidence="3 6" id="KW-0808">Transferase</keyword>
<accession>A0AAW1MPT3</accession>
<dbReference type="Pfam" id="PF08392">
    <property type="entry name" value="FAE1_CUT1_RppA"/>
    <property type="match status" value="1"/>
</dbReference>
<evidence type="ECO:0000256" key="6">
    <source>
        <dbReference type="PIRNR" id="PIRNR036417"/>
    </source>
</evidence>
<feature type="domain" description="FAE" evidence="8">
    <location>
        <begin position="34"/>
        <end position="321"/>
    </location>
</feature>
<evidence type="ECO:0000259" key="9">
    <source>
        <dbReference type="Pfam" id="PF08541"/>
    </source>
</evidence>
<reference evidence="10" key="1">
    <citation type="submission" date="2024-03" db="EMBL/GenBank/DDBJ databases">
        <title>WGS assembly of Saponaria officinalis var. Norfolk2.</title>
        <authorList>
            <person name="Jenkins J."/>
            <person name="Shu S."/>
            <person name="Grimwood J."/>
            <person name="Barry K."/>
            <person name="Goodstein D."/>
            <person name="Schmutz J."/>
            <person name="Leebens-Mack J."/>
            <person name="Osbourn A."/>
        </authorList>
    </citation>
    <scope>NUCLEOTIDE SEQUENCE [LARGE SCALE GENOMIC DNA]</scope>
    <source>
        <strain evidence="10">JIC</strain>
    </source>
</reference>
<dbReference type="GO" id="GO:0016020">
    <property type="term" value="C:membrane"/>
    <property type="evidence" value="ECO:0007669"/>
    <property type="project" value="InterPro"/>
</dbReference>
<dbReference type="Gene3D" id="3.40.47.10">
    <property type="match status" value="1"/>
</dbReference>
<keyword evidence="11" id="KW-1185">Reference proteome</keyword>
<keyword evidence="7" id="KW-1133">Transmembrane helix</keyword>
<evidence type="ECO:0000256" key="4">
    <source>
        <dbReference type="ARBA" id="ARBA00023315"/>
    </source>
</evidence>
<dbReference type="SUPFAM" id="SSF53901">
    <property type="entry name" value="Thiolase-like"/>
    <property type="match status" value="2"/>
</dbReference>
<organism evidence="10 11">
    <name type="scientific">Saponaria officinalis</name>
    <name type="common">Common soapwort</name>
    <name type="synonym">Lychnis saponaria</name>
    <dbReference type="NCBI Taxonomy" id="3572"/>
    <lineage>
        <taxon>Eukaryota</taxon>
        <taxon>Viridiplantae</taxon>
        <taxon>Streptophyta</taxon>
        <taxon>Embryophyta</taxon>
        <taxon>Tracheophyta</taxon>
        <taxon>Spermatophyta</taxon>
        <taxon>Magnoliopsida</taxon>
        <taxon>eudicotyledons</taxon>
        <taxon>Gunneridae</taxon>
        <taxon>Pentapetalae</taxon>
        <taxon>Caryophyllales</taxon>
        <taxon>Caryophyllaceae</taxon>
        <taxon>Caryophylleae</taxon>
        <taxon>Saponaria</taxon>
    </lineage>
</organism>
<dbReference type="InterPro" id="IPR012392">
    <property type="entry name" value="3-ktacl-CoA_syn"/>
</dbReference>
<evidence type="ECO:0000256" key="5">
    <source>
        <dbReference type="ARBA" id="ARBA00047375"/>
    </source>
</evidence>
<protein>
    <recommendedName>
        <fullName evidence="6">3-ketoacyl-CoA synthase</fullName>
        <ecNumber evidence="6">2.3.1.-</ecNumber>
    </recommendedName>
</protein>
<dbReference type="AlphaFoldDB" id="A0AAW1MPT3"/>
<feature type="domain" description="Beta-ketoacyl-[acyl-carrier-protein] synthase III C-terminal" evidence="9">
    <location>
        <begin position="334"/>
        <end position="412"/>
    </location>
</feature>
<dbReference type="EC" id="2.3.1.-" evidence="6"/>
<evidence type="ECO:0000259" key="8">
    <source>
        <dbReference type="Pfam" id="PF08392"/>
    </source>
</evidence>
<feature type="transmembrane region" description="Helical" evidence="7">
    <location>
        <begin position="6"/>
        <end position="28"/>
    </location>
</feature>
<evidence type="ECO:0000256" key="7">
    <source>
        <dbReference type="SAM" id="Phobius"/>
    </source>
</evidence>
<evidence type="ECO:0000313" key="10">
    <source>
        <dbReference type="EMBL" id="KAK9747704.1"/>
    </source>
</evidence>
<gene>
    <name evidence="10" type="ORF">RND81_02G010200</name>
</gene>
<proteinExistence type="inferred from homology"/>
<evidence type="ECO:0000256" key="3">
    <source>
        <dbReference type="ARBA" id="ARBA00022679"/>
    </source>
</evidence>
<feature type="transmembrane region" description="Helical" evidence="7">
    <location>
        <begin position="170"/>
        <end position="191"/>
    </location>
</feature>